<evidence type="ECO:0000313" key="1">
    <source>
        <dbReference type="EMBL" id="MRI86483.1"/>
    </source>
</evidence>
<dbReference type="Pfam" id="PF01904">
    <property type="entry name" value="DUF72"/>
    <property type="match status" value="1"/>
</dbReference>
<dbReference type="InterPro" id="IPR036520">
    <property type="entry name" value="UPF0759_sf"/>
</dbReference>
<dbReference type="InterPro" id="IPR002763">
    <property type="entry name" value="DUF72"/>
</dbReference>
<name>A0A6I2H1I4_9LACT</name>
<comment type="caution">
    <text evidence="1">The sequence shown here is derived from an EMBL/GenBank/DDBJ whole genome shotgun (WGS) entry which is preliminary data.</text>
</comment>
<protein>
    <submittedName>
        <fullName evidence="1">DUF72 domain-containing protein</fullName>
    </submittedName>
</protein>
<accession>A0A6I2H1I4</accession>
<gene>
    <name evidence="1" type="ORF">GIY09_11570</name>
</gene>
<dbReference type="SUPFAM" id="SSF117396">
    <property type="entry name" value="TM1631-like"/>
    <property type="match status" value="1"/>
</dbReference>
<evidence type="ECO:0000313" key="2">
    <source>
        <dbReference type="Proteomes" id="UP000430975"/>
    </source>
</evidence>
<proteinExistence type="predicted"/>
<dbReference type="Gene3D" id="3.20.20.410">
    <property type="entry name" value="Protein of unknown function UPF0759"/>
    <property type="match status" value="1"/>
</dbReference>
<reference evidence="1 2" key="1">
    <citation type="submission" date="2019-11" db="EMBL/GenBank/DDBJ databases">
        <title>Characterisation of Fundicoccus ignavus gen. nov. sp. nov., a novel genus of the family Aerococcaceae isolated from bulk tank milk.</title>
        <authorList>
            <person name="Siebert A."/>
            <person name="Huptas C."/>
            <person name="Wenning M."/>
            <person name="Scherer S."/>
            <person name="Doll E.V."/>
        </authorList>
    </citation>
    <scope>NUCLEOTIDE SEQUENCE [LARGE SCALE GENOMIC DNA]</scope>
    <source>
        <strain evidence="1 2">WS4759</strain>
    </source>
</reference>
<dbReference type="EMBL" id="WJQS01000017">
    <property type="protein sequence ID" value="MRI86483.1"/>
    <property type="molecule type" value="Genomic_DNA"/>
</dbReference>
<dbReference type="Proteomes" id="UP000430975">
    <property type="component" value="Unassembled WGS sequence"/>
</dbReference>
<dbReference type="PANTHER" id="PTHR30348:SF13">
    <property type="entry name" value="UPF0759 PROTEIN YUNF"/>
    <property type="match status" value="1"/>
</dbReference>
<dbReference type="PANTHER" id="PTHR30348">
    <property type="entry name" value="UNCHARACTERIZED PROTEIN YECE"/>
    <property type="match status" value="1"/>
</dbReference>
<dbReference type="RefSeq" id="WP_153864132.1">
    <property type="nucleotide sequence ID" value="NZ_WJQS01000017.1"/>
</dbReference>
<sequence length="279" mass="32202">MIQIGLTGWMDHPILHTQSKHKLVDYASHFPIVELDASFYAIPSQERILHWLKQTPDNFQFIAKAYGPMTQHARRPDESRPLKDLFATFSKHFRPMVDSGKLTAFLFQFPPYFTCVRENVRYLRQIRTLMGDVPIAVEFRHPSWLSPDYATETLQFLQHYHLIHVVVDQPQTPHNSVPLVAAVTHEKQSILRLHGRNYDGWIGADDSQDWRQVRTLYQYSPDELNNFKDITLTLADASENVAVIFNNNSGGHAGPNAKEFQALLGIQYEGLAFRQLDLF</sequence>
<dbReference type="AlphaFoldDB" id="A0A6I2H1I4"/>
<keyword evidence="2" id="KW-1185">Reference proteome</keyword>
<organism evidence="1 2">
    <name type="scientific">Fundicoccus ignavus</name>
    <dbReference type="NCBI Taxonomy" id="2664442"/>
    <lineage>
        <taxon>Bacteria</taxon>
        <taxon>Bacillati</taxon>
        <taxon>Bacillota</taxon>
        <taxon>Bacilli</taxon>
        <taxon>Lactobacillales</taxon>
        <taxon>Aerococcaceae</taxon>
        <taxon>Fundicoccus</taxon>
    </lineage>
</organism>